<name>A0A163CSB1_DIDRA</name>
<dbReference type="InterPro" id="IPR011042">
    <property type="entry name" value="6-blade_b-propeller_TolB-like"/>
</dbReference>
<sequence length="565" mass="62141">MALIAARPGPGVIVDFNDAPSSPEPAPAVYAGPLYASRPLPEYVSADDYHEGLKQIRAHLGRDCGFGIAISRTKSYTPTKTGAKRITRVMLQCARSKEYKSKGLGHKVYATRMTGCPWRAKMQPHPGGGWKVTAVCMDHNHELNDVLDDKGMPPRARTTTATPRRKAAAPDEPSLTPPAPATYIPPPTHSPATSNWPTITASGIRRVVVPMQQRLLSISRTQFPMDQPMFLVYTDHFQSILGPHADLKLAFEDDFPFAYQGGVYTPAHDVLYVTSNQYSLPMGQDKVAVVSKMTRNLYGQWTRHQVPNQVRNPAGGAAYNDGVLDGVLFCAQGDMENPTALVHMEADYPFRIRTLVNNYHGRRFNSLKDVAIHSDGSIYFTDPVYGHDQGTRPPPELPNQVYRFDPHTGDVRVVADRFGRPSGLCFSPKEGTCYISDTEFIHGNGHVDFQRASTIYAYDVGDRAQSKFLMNRRVFAMADVGVPDGLKCDLAGNVYAACGDGLSVWSPGGVLLGKVLVPGGLANFSFGRKGELFLLNGKKLWMLKVADTVKGVLVNREALRYEEVE</sequence>
<dbReference type="STRING" id="5454.A0A163CSB1"/>
<dbReference type="PANTHER" id="PTHR47064">
    <property type="entry name" value="PUTATIVE (AFU_ORTHOLOGUE AFUA_1G08990)-RELATED"/>
    <property type="match status" value="1"/>
</dbReference>
<feature type="compositionally biased region" description="Low complexity" evidence="1">
    <location>
        <begin position="153"/>
        <end position="162"/>
    </location>
</feature>
<feature type="region of interest" description="Disordered" evidence="1">
    <location>
        <begin position="146"/>
        <end position="179"/>
    </location>
</feature>
<proteinExistence type="predicted"/>
<accession>A0A163CSB1</accession>
<dbReference type="InterPro" id="IPR052988">
    <property type="entry name" value="Oryzine_lactonohydrolase"/>
</dbReference>
<dbReference type="Proteomes" id="UP000076837">
    <property type="component" value="Unassembled WGS sequence"/>
</dbReference>
<organism evidence="3 4">
    <name type="scientific">Didymella rabiei</name>
    <name type="common">Chickpea ascochyta blight fungus</name>
    <name type="synonym">Mycosphaerella rabiei</name>
    <dbReference type="NCBI Taxonomy" id="5454"/>
    <lineage>
        <taxon>Eukaryota</taxon>
        <taxon>Fungi</taxon>
        <taxon>Dikarya</taxon>
        <taxon>Ascomycota</taxon>
        <taxon>Pezizomycotina</taxon>
        <taxon>Dothideomycetes</taxon>
        <taxon>Pleosporomycetidae</taxon>
        <taxon>Pleosporales</taxon>
        <taxon>Pleosporineae</taxon>
        <taxon>Didymellaceae</taxon>
        <taxon>Ascochyta</taxon>
    </lineage>
</organism>
<feature type="domain" description="SMP-30/Gluconolactonase/LRE-like region" evidence="2">
    <location>
        <begin position="322"/>
        <end position="527"/>
    </location>
</feature>
<dbReference type="OrthoDB" id="423498at2759"/>
<keyword evidence="4" id="KW-1185">Reference proteome</keyword>
<comment type="caution">
    <text evidence="3">The sequence shown here is derived from an EMBL/GenBank/DDBJ whole genome shotgun (WGS) entry which is preliminary data.</text>
</comment>
<dbReference type="EMBL" id="JYNV01000212">
    <property type="protein sequence ID" value="KZM22658.1"/>
    <property type="molecule type" value="Genomic_DNA"/>
</dbReference>
<evidence type="ECO:0000313" key="4">
    <source>
        <dbReference type="Proteomes" id="UP000076837"/>
    </source>
</evidence>
<evidence type="ECO:0000256" key="1">
    <source>
        <dbReference type="SAM" id="MobiDB-lite"/>
    </source>
</evidence>
<reference evidence="3 4" key="1">
    <citation type="journal article" date="2016" name="Sci. Rep.">
        <title>Draft genome sequencing and secretome analysis of fungal phytopathogen Ascochyta rabiei provides insight into the necrotrophic effector repertoire.</title>
        <authorList>
            <person name="Verma S."/>
            <person name="Gazara R.K."/>
            <person name="Nizam S."/>
            <person name="Parween S."/>
            <person name="Chattopadhyay D."/>
            <person name="Verma P.K."/>
        </authorList>
    </citation>
    <scope>NUCLEOTIDE SEQUENCE [LARGE SCALE GENOMIC DNA]</scope>
    <source>
        <strain evidence="3 4">ArDII</strain>
    </source>
</reference>
<dbReference type="SUPFAM" id="SSF63829">
    <property type="entry name" value="Calcium-dependent phosphotriesterase"/>
    <property type="match status" value="1"/>
</dbReference>
<protein>
    <recommendedName>
        <fullName evidence="2">SMP-30/Gluconolactonase/LRE-like region domain-containing protein</fullName>
    </recommendedName>
</protein>
<evidence type="ECO:0000313" key="3">
    <source>
        <dbReference type="EMBL" id="KZM22658.1"/>
    </source>
</evidence>
<dbReference type="PANTHER" id="PTHR47064:SF2">
    <property type="entry name" value="SMP-30_GLUCONOLACTONASE_LRE-LIKE REGION DOMAIN-CONTAINING PROTEIN-RELATED"/>
    <property type="match status" value="1"/>
</dbReference>
<dbReference type="InterPro" id="IPR013658">
    <property type="entry name" value="SGL"/>
</dbReference>
<evidence type="ECO:0000259" key="2">
    <source>
        <dbReference type="Pfam" id="PF08450"/>
    </source>
</evidence>
<dbReference type="Gene3D" id="2.120.10.30">
    <property type="entry name" value="TolB, C-terminal domain"/>
    <property type="match status" value="1"/>
</dbReference>
<dbReference type="AlphaFoldDB" id="A0A163CSB1"/>
<gene>
    <name evidence="3" type="ORF">ST47_g6167</name>
</gene>
<dbReference type="Pfam" id="PF08450">
    <property type="entry name" value="SGL"/>
    <property type="match status" value="1"/>
</dbReference>